<keyword evidence="6" id="KW-0547">Nucleotide-binding</keyword>
<evidence type="ECO:0000313" key="10">
    <source>
        <dbReference type="EMBL" id="WOL05638.1"/>
    </source>
</evidence>
<feature type="coiled-coil region" evidence="7">
    <location>
        <begin position="281"/>
        <end position="427"/>
    </location>
</feature>
<dbReference type="InterPro" id="IPR000719">
    <property type="entry name" value="Prot_kinase_dom"/>
</dbReference>
<dbReference type="InterPro" id="IPR013083">
    <property type="entry name" value="Znf_RING/FYVE/PHD"/>
</dbReference>
<accession>A0AAQ3QDX1</accession>
<comment type="pathway">
    <text evidence="2">Protein modification; protein ubiquitination.</text>
</comment>
<dbReference type="PROSITE" id="PS50011">
    <property type="entry name" value="PROTEIN_KINASE_DOM"/>
    <property type="match status" value="1"/>
</dbReference>
<keyword evidence="4" id="KW-0808">Transferase</keyword>
<dbReference type="GO" id="GO:0016567">
    <property type="term" value="P:protein ubiquitination"/>
    <property type="evidence" value="ECO:0007669"/>
    <property type="project" value="InterPro"/>
</dbReference>
<dbReference type="AlphaFoldDB" id="A0AAQ3QDX1"/>
<dbReference type="InterPro" id="IPR017441">
    <property type="entry name" value="Protein_kinase_ATP_BS"/>
</dbReference>
<evidence type="ECO:0000256" key="5">
    <source>
        <dbReference type="ARBA" id="ARBA00022786"/>
    </source>
</evidence>
<feature type="binding site" evidence="6">
    <location>
        <position position="479"/>
    </location>
    <ligand>
        <name>ATP</name>
        <dbReference type="ChEBI" id="CHEBI:30616"/>
    </ligand>
</feature>
<reference evidence="10 11" key="1">
    <citation type="submission" date="2023-10" db="EMBL/GenBank/DDBJ databases">
        <title>Chromosome-scale genome assembly provides insights into flower coloration mechanisms of Canna indica.</title>
        <authorList>
            <person name="Li C."/>
        </authorList>
    </citation>
    <scope>NUCLEOTIDE SEQUENCE [LARGE SCALE GENOMIC DNA]</scope>
    <source>
        <tissue evidence="10">Flower</tissue>
    </source>
</reference>
<evidence type="ECO:0000256" key="4">
    <source>
        <dbReference type="ARBA" id="ARBA00022679"/>
    </source>
</evidence>
<dbReference type="SUPFAM" id="SSF57850">
    <property type="entry name" value="RING/U-box"/>
    <property type="match status" value="1"/>
</dbReference>
<dbReference type="PROSITE" id="PS51698">
    <property type="entry name" value="U_BOX"/>
    <property type="match status" value="1"/>
</dbReference>
<dbReference type="InterPro" id="IPR051348">
    <property type="entry name" value="U-box_ubiquitin_ligases"/>
</dbReference>
<dbReference type="EMBL" id="CP136893">
    <property type="protein sequence ID" value="WOL05638.1"/>
    <property type="molecule type" value="Genomic_DNA"/>
</dbReference>
<dbReference type="PANTHER" id="PTHR45647:SF56">
    <property type="entry name" value="U-BOX DOMAIN-CONTAINING PROTEIN 50-RELATED"/>
    <property type="match status" value="1"/>
</dbReference>
<evidence type="ECO:0000259" key="9">
    <source>
        <dbReference type="PROSITE" id="PS51698"/>
    </source>
</evidence>
<dbReference type="SUPFAM" id="SSF56112">
    <property type="entry name" value="Protein kinase-like (PK-like)"/>
    <property type="match status" value="1"/>
</dbReference>
<comment type="catalytic activity">
    <reaction evidence="1">
        <text>S-ubiquitinyl-[E2 ubiquitin-conjugating enzyme]-L-cysteine + [acceptor protein]-L-lysine = [E2 ubiquitin-conjugating enzyme]-L-cysteine + N(6)-ubiquitinyl-[acceptor protein]-L-lysine.</text>
        <dbReference type="EC" id="2.3.2.27"/>
    </reaction>
</comment>
<sequence>MAAHEEKVYVVVGKDTNRGSTVIRWSLCNWSKQPAVSFVILQVSVKSKDLVYTPIGILPVSSVNTEMLEVLRAREQESADKISRKYMGLCSKVKAEIMRIERFDEPLEKIIVGLISELEIKKLVMDVTMTKSLAWKNKCDIKVAYSVHKLKPLHCELFVLCKEKLLFFKVDNNGGEYVEDENGVMIADIRKEKGGPKGLLDKIFTYDASANTNSGSSTPLVSSNSKSLKDQYEEVENYISYLQTMCKQGAEEDEDTTLTSQCQSEDTGIEMEKLNSSPSSKEVLETKIKEAQRMVEEKHREAKAEAERRSKAEWGISICNQMAGEIEAQLNEEITKQRQMKEELEKVRRQASELYLDIMESTRNLKAEHEHENELKIRLNEFTMEKSEIEEQLGNAMKMKAEMERKMETVRRKRDALRRKIEFCRERQLVRSWQQNCTEFTADEISQATGGFSEDMKIGVGENSVIYRAKLFHFDVAIKFSTEFSTMKSEEFKAQVDLLNRIRHPNILHVIGSCEERRCVVFEFAPHGSVREALFSAAPQLLPWHARIRVAAEVASALGFLHAAGLGHGRLRASRVLLDRHLSAKLAGLRPFSSSPSATDDTAALGEFVLQLLTRREEVSAEEVQRARGWGGGGDLAGLVDRAAGDWPMDHAAELAEIGLELCCAAGAGDGGNWTAEIGRELEDLKERVMEMRKKRGCEGDQNEELPVSEAPTAFFCPILQEMMKQPHVAADGFSYELEAIKEWFDSGHDTSPMTNLRLKHTHLTPNHTLRSLINNWYDKIQPS</sequence>
<evidence type="ECO:0000256" key="1">
    <source>
        <dbReference type="ARBA" id="ARBA00000900"/>
    </source>
</evidence>
<dbReference type="CDD" id="cd16655">
    <property type="entry name" value="RING-Ubox_WDSUB1-like"/>
    <property type="match status" value="1"/>
</dbReference>
<proteinExistence type="predicted"/>
<evidence type="ECO:0000259" key="8">
    <source>
        <dbReference type="PROSITE" id="PS50011"/>
    </source>
</evidence>
<gene>
    <name evidence="10" type="ORF">Cni_G14367</name>
</gene>
<evidence type="ECO:0000256" key="3">
    <source>
        <dbReference type="ARBA" id="ARBA00012483"/>
    </source>
</evidence>
<dbReference type="Gene3D" id="1.10.510.10">
    <property type="entry name" value="Transferase(Phosphotransferase) domain 1"/>
    <property type="match status" value="1"/>
</dbReference>
<dbReference type="GO" id="GO:0061630">
    <property type="term" value="F:ubiquitin protein ligase activity"/>
    <property type="evidence" value="ECO:0007669"/>
    <property type="project" value="UniProtKB-EC"/>
</dbReference>
<dbReference type="EC" id="2.3.2.27" evidence="3"/>
<keyword evidence="5" id="KW-0833">Ubl conjugation pathway</keyword>
<keyword evidence="11" id="KW-1185">Reference proteome</keyword>
<dbReference type="Gene3D" id="3.30.40.10">
    <property type="entry name" value="Zinc/RING finger domain, C3HC4 (zinc finger)"/>
    <property type="match status" value="1"/>
</dbReference>
<dbReference type="GO" id="GO:0004672">
    <property type="term" value="F:protein kinase activity"/>
    <property type="evidence" value="ECO:0007669"/>
    <property type="project" value="InterPro"/>
</dbReference>
<evidence type="ECO:0000256" key="6">
    <source>
        <dbReference type="PROSITE-ProRule" id="PRU10141"/>
    </source>
</evidence>
<name>A0AAQ3QDX1_9LILI</name>
<dbReference type="GO" id="GO:0005524">
    <property type="term" value="F:ATP binding"/>
    <property type="evidence" value="ECO:0007669"/>
    <property type="project" value="UniProtKB-UniRule"/>
</dbReference>
<dbReference type="InterPro" id="IPR011009">
    <property type="entry name" value="Kinase-like_dom_sf"/>
</dbReference>
<organism evidence="10 11">
    <name type="scientific">Canna indica</name>
    <name type="common">Indian-shot</name>
    <dbReference type="NCBI Taxonomy" id="4628"/>
    <lineage>
        <taxon>Eukaryota</taxon>
        <taxon>Viridiplantae</taxon>
        <taxon>Streptophyta</taxon>
        <taxon>Embryophyta</taxon>
        <taxon>Tracheophyta</taxon>
        <taxon>Spermatophyta</taxon>
        <taxon>Magnoliopsida</taxon>
        <taxon>Liliopsida</taxon>
        <taxon>Zingiberales</taxon>
        <taxon>Cannaceae</taxon>
        <taxon>Canna</taxon>
    </lineage>
</organism>
<dbReference type="Gene3D" id="3.30.200.20">
    <property type="entry name" value="Phosphorylase Kinase, domain 1"/>
    <property type="match status" value="1"/>
</dbReference>
<dbReference type="Pfam" id="PF04564">
    <property type="entry name" value="U-box"/>
    <property type="match status" value="1"/>
</dbReference>
<evidence type="ECO:0000313" key="11">
    <source>
        <dbReference type="Proteomes" id="UP001327560"/>
    </source>
</evidence>
<evidence type="ECO:0000256" key="7">
    <source>
        <dbReference type="SAM" id="Coils"/>
    </source>
</evidence>
<dbReference type="PROSITE" id="PS00107">
    <property type="entry name" value="PROTEIN_KINASE_ATP"/>
    <property type="match status" value="1"/>
</dbReference>
<keyword evidence="7" id="KW-0175">Coiled coil</keyword>
<keyword evidence="6" id="KW-0067">ATP-binding</keyword>
<dbReference type="SMART" id="SM00504">
    <property type="entry name" value="Ubox"/>
    <property type="match status" value="1"/>
</dbReference>
<dbReference type="PANTHER" id="PTHR45647">
    <property type="entry name" value="OS02G0152300 PROTEIN"/>
    <property type="match status" value="1"/>
</dbReference>
<evidence type="ECO:0000256" key="2">
    <source>
        <dbReference type="ARBA" id="ARBA00004906"/>
    </source>
</evidence>
<dbReference type="Pfam" id="PF07714">
    <property type="entry name" value="PK_Tyr_Ser-Thr"/>
    <property type="match status" value="1"/>
</dbReference>
<feature type="domain" description="U-box" evidence="9">
    <location>
        <begin position="710"/>
        <end position="784"/>
    </location>
</feature>
<dbReference type="InterPro" id="IPR001245">
    <property type="entry name" value="Ser-Thr/Tyr_kinase_cat_dom"/>
</dbReference>
<dbReference type="Proteomes" id="UP001327560">
    <property type="component" value="Chromosome 4"/>
</dbReference>
<dbReference type="InterPro" id="IPR003613">
    <property type="entry name" value="Ubox_domain"/>
</dbReference>
<protein>
    <recommendedName>
        <fullName evidence="3">RING-type E3 ubiquitin transferase</fullName>
        <ecNumber evidence="3">2.3.2.27</ecNumber>
    </recommendedName>
</protein>
<feature type="domain" description="Protein kinase" evidence="8">
    <location>
        <begin position="452"/>
        <end position="716"/>
    </location>
</feature>